<dbReference type="Proteomes" id="UP000249061">
    <property type="component" value="Unassembled WGS sequence"/>
</dbReference>
<evidence type="ECO:0000256" key="4">
    <source>
        <dbReference type="ARBA" id="ARBA00023267"/>
    </source>
</evidence>
<dbReference type="InterPro" id="IPR045864">
    <property type="entry name" value="aa-tRNA-synth_II/BPL/LPL"/>
</dbReference>
<dbReference type="InterPro" id="IPR036390">
    <property type="entry name" value="WH_DNA-bd_sf"/>
</dbReference>
<comment type="catalytic activity">
    <reaction evidence="5 6">
        <text>biotin + L-lysyl-[protein] + ATP = N(6)-biotinyl-L-lysyl-[protein] + AMP + diphosphate + H(+)</text>
        <dbReference type="Rhea" id="RHEA:11756"/>
        <dbReference type="Rhea" id="RHEA-COMP:9752"/>
        <dbReference type="Rhea" id="RHEA-COMP:10505"/>
        <dbReference type="ChEBI" id="CHEBI:15378"/>
        <dbReference type="ChEBI" id="CHEBI:29969"/>
        <dbReference type="ChEBI" id="CHEBI:30616"/>
        <dbReference type="ChEBI" id="CHEBI:33019"/>
        <dbReference type="ChEBI" id="CHEBI:57586"/>
        <dbReference type="ChEBI" id="CHEBI:83144"/>
        <dbReference type="ChEBI" id="CHEBI:456215"/>
        <dbReference type="EC" id="6.3.4.15"/>
    </reaction>
</comment>
<dbReference type="Pfam" id="PF08279">
    <property type="entry name" value="HTH_11"/>
    <property type="match status" value="1"/>
</dbReference>
<dbReference type="AlphaFoldDB" id="A0A2W5TAY8"/>
<feature type="binding site" evidence="6">
    <location>
        <begin position="87"/>
        <end position="89"/>
    </location>
    <ligand>
        <name>biotin</name>
        <dbReference type="ChEBI" id="CHEBI:57586"/>
    </ligand>
</feature>
<dbReference type="InterPro" id="IPR013196">
    <property type="entry name" value="HTH_11"/>
</dbReference>
<dbReference type="Gene3D" id="2.30.30.100">
    <property type="match status" value="1"/>
</dbReference>
<dbReference type="GO" id="GO:0005737">
    <property type="term" value="C:cytoplasm"/>
    <property type="evidence" value="ECO:0007669"/>
    <property type="project" value="TreeGrafter"/>
</dbReference>
<dbReference type="InterPro" id="IPR004408">
    <property type="entry name" value="Biotin_CoA_COase_ligase"/>
</dbReference>
<reference evidence="8 9" key="1">
    <citation type="submission" date="2017-08" db="EMBL/GenBank/DDBJ databases">
        <title>Infants hospitalized years apart are colonized by the same room-sourced microbial strains.</title>
        <authorList>
            <person name="Brooks B."/>
            <person name="Olm M.R."/>
            <person name="Firek B.A."/>
            <person name="Baker R."/>
            <person name="Thomas B.C."/>
            <person name="Morowitz M.J."/>
            <person name="Banfield J.F."/>
        </authorList>
    </citation>
    <scope>NUCLEOTIDE SEQUENCE [LARGE SCALE GENOMIC DNA]</scope>
    <source>
        <strain evidence="8">S2_003_000_R2_14</strain>
    </source>
</reference>
<evidence type="ECO:0000256" key="2">
    <source>
        <dbReference type="ARBA" id="ARBA00022741"/>
    </source>
</evidence>
<dbReference type="CDD" id="cd16442">
    <property type="entry name" value="BPL"/>
    <property type="match status" value="1"/>
</dbReference>
<dbReference type="EC" id="6.3.4.15" evidence="6"/>
<keyword evidence="1 6" id="KW-0436">Ligase</keyword>
<dbReference type="GO" id="GO:0004077">
    <property type="term" value="F:biotin--[biotin carboxyl-carrier protein] ligase activity"/>
    <property type="evidence" value="ECO:0007669"/>
    <property type="project" value="UniProtKB-UniRule"/>
</dbReference>
<dbReference type="GO" id="GO:0003677">
    <property type="term" value="F:DNA binding"/>
    <property type="evidence" value="ECO:0007669"/>
    <property type="project" value="UniProtKB-UniRule"/>
</dbReference>
<evidence type="ECO:0000313" key="8">
    <source>
        <dbReference type="EMBL" id="PZR10263.1"/>
    </source>
</evidence>
<dbReference type="Gene3D" id="1.10.10.10">
    <property type="entry name" value="Winged helix-like DNA-binding domain superfamily/Winged helix DNA-binding domain"/>
    <property type="match status" value="1"/>
</dbReference>
<accession>A0A2W5TAY8</accession>
<dbReference type="HAMAP" id="MF_00978">
    <property type="entry name" value="Bifunct_BirA"/>
    <property type="match status" value="1"/>
</dbReference>
<dbReference type="PANTHER" id="PTHR12835">
    <property type="entry name" value="BIOTIN PROTEIN LIGASE"/>
    <property type="match status" value="1"/>
</dbReference>
<comment type="function">
    <text evidence="6">Acts both as a biotin--[acetyl-CoA-carboxylase] ligase and a repressor.</text>
</comment>
<evidence type="ECO:0000259" key="7">
    <source>
        <dbReference type="PROSITE" id="PS51733"/>
    </source>
</evidence>
<dbReference type="Pfam" id="PF02237">
    <property type="entry name" value="BPL_C"/>
    <property type="match status" value="1"/>
</dbReference>
<feature type="binding site" evidence="6">
    <location>
        <position position="111"/>
    </location>
    <ligand>
        <name>biotin</name>
        <dbReference type="ChEBI" id="CHEBI:57586"/>
    </ligand>
</feature>
<evidence type="ECO:0000256" key="1">
    <source>
        <dbReference type="ARBA" id="ARBA00022598"/>
    </source>
</evidence>
<evidence type="ECO:0000256" key="5">
    <source>
        <dbReference type="ARBA" id="ARBA00047846"/>
    </source>
</evidence>
<feature type="domain" description="BPL/LPL catalytic" evidence="7">
    <location>
        <begin position="64"/>
        <end position="254"/>
    </location>
</feature>
<keyword evidence="6" id="KW-0678">Repressor</keyword>
<dbReference type="GO" id="GO:0005524">
    <property type="term" value="F:ATP binding"/>
    <property type="evidence" value="ECO:0007669"/>
    <property type="project" value="UniProtKB-UniRule"/>
</dbReference>
<evidence type="ECO:0000256" key="6">
    <source>
        <dbReference type="HAMAP-Rule" id="MF_00978"/>
    </source>
</evidence>
<comment type="caution">
    <text evidence="6">Lacks conserved residue(s) required for the propagation of feature annotation.</text>
</comment>
<keyword evidence="6" id="KW-0804">Transcription</keyword>
<feature type="DNA-binding region" description="H-T-H motif" evidence="6">
    <location>
        <begin position="16"/>
        <end position="35"/>
    </location>
</feature>
<gene>
    <name evidence="6" type="primary">birA</name>
    <name evidence="8" type="ORF">DI536_20385</name>
</gene>
<dbReference type="InterPro" id="IPR004143">
    <property type="entry name" value="BPL_LPL_catalytic"/>
</dbReference>
<sequence>MILAFLAEGGEDYVSGAALSDKLGLSRTAVWKHVEQLRKLGYRIDAQASRGYRLLEVPDRLTALEVGPLLSTREFGRTLHHYDQVESTNSKAFELAHEGGFNGEVIITEHQTAGKGRRGRTWVSPAGKSLAMSVILRPDIAPSRAPELTLVAAVALAQTLKDTGVEASIKWPNDVQIAGKKVAGILTELSADVERVHFIVLGIGVNLNAEAADFPPEIAEIATSVQVVRRTPVHRALFVAALLSQLETWVDTWADEGFEPVRAAWKELSSTLGQEVLVRADNRELRGVAEDIDPSGALLLRVGDTLERVLSGDVEQLRARKS</sequence>
<dbReference type="InterPro" id="IPR008988">
    <property type="entry name" value="Transcriptional_repressor_C"/>
</dbReference>
<dbReference type="InterPro" id="IPR003142">
    <property type="entry name" value="BPL_C"/>
</dbReference>
<keyword evidence="6" id="KW-0238">DNA-binding</keyword>
<comment type="caution">
    <text evidence="8">The sequence shown here is derived from an EMBL/GenBank/DDBJ whole genome shotgun (WGS) entry which is preliminary data.</text>
</comment>
<evidence type="ECO:0000313" key="9">
    <source>
        <dbReference type="Proteomes" id="UP000249061"/>
    </source>
</evidence>
<keyword evidence="4 6" id="KW-0092">Biotin</keyword>
<dbReference type="InterPro" id="IPR011991">
    <property type="entry name" value="ArsR-like_HTH"/>
</dbReference>
<dbReference type="NCBIfam" id="TIGR00121">
    <property type="entry name" value="birA_ligase"/>
    <property type="match status" value="1"/>
</dbReference>
<dbReference type="CDD" id="cd00090">
    <property type="entry name" value="HTH_ARSR"/>
    <property type="match status" value="1"/>
</dbReference>
<keyword evidence="3 6" id="KW-0067">ATP-binding</keyword>
<dbReference type="InterPro" id="IPR030855">
    <property type="entry name" value="Bifunct_BirA"/>
</dbReference>
<name>A0A2W5TAY8_9BACT</name>
<dbReference type="InterPro" id="IPR036388">
    <property type="entry name" value="WH-like_DNA-bd_sf"/>
</dbReference>
<dbReference type="SUPFAM" id="SSF50037">
    <property type="entry name" value="C-terminal domain of transcriptional repressors"/>
    <property type="match status" value="1"/>
</dbReference>
<dbReference type="GO" id="GO:0006355">
    <property type="term" value="P:regulation of DNA-templated transcription"/>
    <property type="evidence" value="ECO:0007669"/>
    <property type="project" value="UniProtKB-UniRule"/>
</dbReference>
<feature type="binding site" evidence="6">
    <location>
        <position position="181"/>
    </location>
    <ligand>
        <name>biotin</name>
        <dbReference type="ChEBI" id="CHEBI:57586"/>
    </ligand>
</feature>
<comment type="similarity">
    <text evidence="6">Belongs to the biotin--protein ligase family.</text>
</comment>
<keyword evidence="2 6" id="KW-0547">Nucleotide-binding</keyword>
<protein>
    <recommendedName>
        <fullName evidence="6">Bifunctional ligase/repressor BirA</fullName>
    </recommendedName>
    <alternativeName>
        <fullName evidence="6">Biotin--[acetyl-CoA-carboxylase] ligase</fullName>
        <ecNumber evidence="6">6.3.4.15</ecNumber>
    </alternativeName>
    <alternativeName>
        <fullName evidence="6">Biotin--protein ligase</fullName>
    </alternativeName>
    <alternativeName>
        <fullName evidence="6">Biotin-[acetyl-CoA carboxylase] synthetase</fullName>
    </alternativeName>
</protein>
<dbReference type="EMBL" id="QFQP01000018">
    <property type="protein sequence ID" value="PZR10263.1"/>
    <property type="molecule type" value="Genomic_DNA"/>
</dbReference>
<proteinExistence type="inferred from homology"/>
<dbReference type="PROSITE" id="PS51733">
    <property type="entry name" value="BPL_LPL_CATALYTIC"/>
    <property type="match status" value="1"/>
</dbReference>
<dbReference type="SUPFAM" id="SSF46785">
    <property type="entry name" value="Winged helix' DNA-binding domain"/>
    <property type="match status" value="1"/>
</dbReference>
<dbReference type="Gene3D" id="3.30.930.10">
    <property type="entry name" value="Bira Bifunctional Protein, Domain 2"/>
    <property type="match status" value="1"/>
</dbReference>
<evidence type="ECO:0000256" key="3">
    <source>
        <dbReference type="ARBA" id="ARBA00022840"/>
    </source>
</evidence>
<dbReference type="Pfam" id="PF03099">
    <property type="entry name" value="BPL_LplA_LipB"/>
    <property type="match status" value="1"/>
</dbReference>
<organism evidence="8 9">
    <name type="scientific">Archangium gephyra</name>
    <dbReference type="NCBI Taxonomy" id="48"/>
    <lineage>
        <taxon>Bacteria</taxon>
        <taxon>Pseudomonadati</taxon>
        <taxon>Myxococcota</taxon>
        <taxon>Myxococcia</taxon>
        <taxon>Myxococcales</taxon>
        <taxon>Cystobacterineae</taxon>
        <taxon>Archangiaceae</taxon>
        <taxon>Archangium</taxon>
    </lineage>
</organism>
<dbReference type="PANTHER" id="PTHR12835:SF5">
    <property type="entry name" value="BIOTIN--PROTEIN LIGASE"/>
    <property type="match status" value="1"/>
</dbReference>
<keyword evidence="6" id="KW-0805">Transcription regulation</keyword>
<dbReference type="SUPFAM" id="SSF55681">
    <property type="entry name" value="Class II aaRS and biotin synthetases"/>
    <property type="match status" value="1"/>
</dbReference>